<dbReference type="SUPFAM" id="SSF52507">
    <property type="entry name" value="Homo-oligomeric flavin-containing Cys decarboxylases, HFCD"/>
    <property type="match status" value="1"/>
</dbReference>
<dbReference type="InterPro" id="IPR003382">
    <property type="entry name" value="Flavoprotein"/>
</dbReference>
<keyword evidence="1" id="KW-1133">Transmembrane helix</keyword>
<dbReference type="RefSeq" id="WP_086789838.1">
    <property type="nucleotide sequence ID" value="NZ_JAGIOO010000001.1"/>
</dbReference>
<dbReference type="EMBL" id="JAGIOO010000001">
    <property type="protein sequence ID" value="MBP2473991.1"/>
    <property type="molecule type" value="Genomic_DNA"/>
</dbReference>
<keyword evidence="3" id="KW-0456">Lyase</keyword>
<dbReference type="EC" id="4.1.1.36" evidence="3"/>
<keyword evidence="4" id="KW-1185">Reference proteome</keyword>
<dbReference type="PANTHER" id="PTHR14359">
    <property type="entry name" value="HOMO-OLIGOMERIC FLAVIN CONTAINING CYS DECARBOXYLASE FAMILY"/>
    <property type="match status" value="1"/>
</dbReference>
<comment type="caution">
    <text evidence="3">The sequence shown here is derived from an EMBL/GenBank/DDBJ whole genome shotgun (WGS) entry which is preliminary data.</text>
</comment>
<gene>
    <name evidence="3" type="ORF">JOF53_002863</name>
</gene>
<dbReference type="Pfam" id="PF02441">
    <property type="entry name" value="Flavoprotein"/>
    <property type="match status" value="1"/>
</dbReference>
<protein>
    <submittedName>
        <fullName evidence="3">Phosphopantothenoylcysteine decarboxylase/phosphopantothenate--cysteine ligase</fullName>
        <ecNumber evidence="3">4.1.1.36</ecNumber>
        <ecNumber evidence="3">6.3.2.5</ecNumber>
    </submittedName>
</protein>
<accession>A0ABS5ACB9</accession>
<evidence type="ECO:0000313" key="4">
    <source>
        <dbReference type="Proteomes" id="UP001519363"/>
    </source>
</evidence>
<sequence length="185" mass="19662">MTAPEGLPRLPERLLVGVTGSIAALGLPGYLNAFRALGANRVTVVPTRNARRFLSAETLGWLSNAVCTDEDHGPGHVALAEWAELMLVLPATANVLGAAANGLAPDLLTTVLLARQRPVVFAPAMNKRMWDSPAVRRNVRTLRADGHTVVAPEEGPVYEAASRQLVTGLVLPRPERIAAVLAERG</sequence>
<keyword evidence="3" id="KW-0436">Ligase</keyword>
<organism evidence="3 4">
    <name type="scientific">Crossiella equi</name>
    <dbReference type="NCBI Taxonomy" id="130796"/>
    <lineage>
        <taxon>Bacteria</taxon>
        <taxon>Bacillati</taxon>
        <taxon>Actinomycetota</taxon>
        <taxon>Actinomycetes</taxon>
        <taxon>Pseudonocardiales</taxon>
        <taxon>Pseudonocardiaceae</taxon>
        <taxon>Crossiella</taxon>
    </lineage>
</organism>
<evidence type="ECO:0000256" key="1">
    <source>
        <dbReference type="SAM" id="Phobius"/>
    </source>
</evidence>
<reference evidence="3 4" key="1">
    <citation type="submission" date="2021-03" db="EMBL/GenBank/DDBJ databases">
        <title>Sequencing the genomes of 1000 actinobacteria strains.</title>
        <authorList>
            <person name="Klenk H.-P."/>
        </authorList>
    </citation>
    <scope>NUCLEOTIDE SEQUENCE [LARGE SCALE GENOMIC DNA]</scope>
    <source>
        <strain evidence="3 4">DSM 44580</strain>
    </source>
</reference>
<dbReference type="GO" id="GO:0004632">
    <property type="term" value="F:phosphopantothenate--cysteine ligase activity"/>
    <property type="evidence" value="ECO:0007669"/>
    <property type="project" value="UniProtKB-EC"/>
</dbReference>
<keyword evidence="1" id="KW-0812">Transmembrane</keyword>
<evidence type="ECO:0000259" key="2">
    <source>
        <dbReference type="Pfam" id="PF02441"/>
    </source>
</evidence>
<dbReference type="Proteomes" id="UP001519363">
    <property type="component" value="Unassembled WGS sequence"/>
</dbReference>
<evidence type="ECO:0000313" key="3">
    <source>
        <dbReference type="EMBL" id="MBP2473991.1"/>
    </source>
</evidence>
<feature type="transmembrane region" description="Helical" evidence="1">
    <location>
        <begin position="14"/>
        <end position="31"/>
    </location>
</feature>
<proteinExistence type="predicted"/>
<dbReference type="EC" id="6.3.2.5" evidence="3"/>
<keyword evidence="1" id="KW-0472">Membrane</keyword>
<dbReference type="Gene3D" id="3.40.50.1950">
    <property type="entry name" value="Flavin prenyltransferase-like"/>
    <property type="match status" value="1"/>
</dbReference>
<name>A0ABS5ACB9_9PSEU</name>
<dbReference type="GO" id="GO:0004633">
    <property type="term" value="F:phosphopantothenoylcysteine decarboxylase activity"/>
    <property type="evidence" value="ECO:0007669"/>
    <property type="project" value="UniProtKB-EC"/>
</dbReference>
<feature type="domain" description="Flavoprotein" evidence="2">
    <location>
        <begin position="13"/>
        <end position="142"/>
    </location>
</feature>
<dbReference type="InterPro" id="IPR036551">
    <property type="entry name" value="Flavin_trans-like"/>
</dbReference>
<dbReference type="PANTHER" id="PTHR14359:SF6">
    <property type="entry name" value="PHOSPHOPANTOTHENOYLCYSTEINE DECARBOXYLASE"/>
    <property type="match status" value="1"/>
</dbReference>